<dbReference type="InterPro" id="IPR003691">
    <property type="entry name" value="FluC"/>
</dbReference>
<reference evidence="11 12" key="2">
    <citation type="submission" date="2022-06" db="EMBL/GenBank/DDBJ databases">
        <title>Genomic Encyclopedia of Type Strains, Phase I: the one thousand microbial genomes (KMG-I) project.</title>
        <authorList>
            <person name="Kyrpides N."/>
        </authorList>
    </citation>
    <scope>NUCLEOTIDE SEQUENCE [LARGE SCALE GENOMIC DNA]</scope>
    <source>
        <strain evidence="11 12">DSM 43889</strain>
    </source>
</reference>
<evidence type="ECO:0000256" key="3">
    <source>
        <dbReference type="ARBA" id="ARBA00022692"/>
    </source>
</evidence>
<feature type="transmembrane region" description="Helical" evidence="10">
    <location>
        <begin position="24"/>
        <end position="44"/>
    </location>
</feature>
<evidence type="ECO:0000256" key="7">
    <source>
        <dbReference type="ARBA" id="ARBA00035120"/>
    </source>
</evidence>
<accession>A0ABT1JNN4</accession>
<comment type="similarity">
    <text evidence="7 10">Belongs to the fluoride channel Fluc/FEX (TC 1.A.43) family.</text>
</comment>
<dbReference type="Pfam" id="PF02537">
    <property type="entry name" value="CRCB"/>
    <property type="match status" value="1"/>
</dbReference>
<keyword evidence="4 10" id="KW-1133">Transmembrane helix</keyword>
<evidence type="ECO:0000256" key="2">
    <source>
        <dbReference type="ARBA" id="ARBA00022475"/>
    </source>
</evidence>
<comment type="caution">
    <text evidence="10">Lacks conserved residue(s) required for the propagation of feature annotation.</text>
</comment>
<reference evidence="11 12" key="1">
    <citation type="submission" date="2013-07" db="EMBL/GenBank/DDBJ databases">
        <authorList>
            <consortium name="DOE Joint Genome Institute"/>
            <person name="Reeve W."/>
            <person name="Huntemann M."/>
            <person name="Han J."/>
            <person name="Chen A."/>
            <person name="Kyrpides N."/>
            <person name="Mavromatis K."/>
            <person name="Markowitz V."/>
            <person name="Palaniappan K."/>
            <person name="Ivanova N."/>
            <person name="Schaumberg A."/>
            <person name="Pati A."/>
            <person name="Liolios K."/>
            <person name="Nordberg H.P."/>
            <person name="Cantor M.N."/>
            <person name="Hua S.X."/>
            <person name="Woyke T."/>
        </authorList>
    </citation>
    <scope>NUCLEOTIDE SEQUENCE [LARGE SCALE GENOMIC DNA]</scope>
    <source>
        <strain evidence="11 12">DSM 43889</strain>
    </source>
</reference>
<keyword evidence="10" id="KW-0813">Transport</keyword>
<keyword evidence="6 10" id="KW-0407">Ion channel</keyword>
<feature type="transmembrane region" description="Helical" evidence="10">
    <location>
        <begin position="56"/>
        <end position="75"/>
    </location>
</feature>
<keyword evidence="12" id="KW-1185">Reference proteome</keyword>
<protein>
    <recommendedName>
        <fullName evidence="10">Fluoride-specific ion channel FluC</fullName>
    </recommendedName>
</protein>
<evidence type="ECO:0000313" key="12">
    <source>
        <dbReference type="Proteomes" id="UP000791080"/>
    </source>
</evidence>
<evidence type="ECO:0000313" key="11">
    <source>
        <dbReference type="EMBL" id="MCP2333296.1"/>
    </source>
</evidence>
<keyword evidence="3 10" id="KW-0812">Transmembrane</keyword>
<sequence>MPGTLPKAALGDYRRAVMAGRSQLATVGVVALGGVVGSLARHGVGVALPTGGPSLATWSVNLLGSFLIGVVAVLAPRVWPRLPLLRPFLVTGVISGFTTFSAHSVEVTALLVAGRPAVAVLVLAGTLLGALVAVAGGDAFARWVVRTREGRW</sequence>
<evidence type="ECO:0000256" key="5">
    <source>
        <dbReference type="ARBA" id="ARBA00023136"/>
    </source>
</evidence>
<comment type="catalytic activity">
    <reaction evidence="8">
        <text>fluoride(in) = fluoride(out)</text>
        <dbReference type="Rhea" id="RHEA:76159"/>
        <dbReference type="ChEBI" id="CHEBI:17051"/>
    </reaction>
    <physiologicalReaction direction="left-to-right" evidence="8">
        <dbReference type="Rhea" id="RHEA:76160"/>
    </physiologicalReaction>
</comment>
<keyword evidence="5 10" id="KW-0472">Membrane</keyword>
<comment type="caution">
    <text evidence="11">The sequence shown here is derived from an EMBL/GenBank/DDBJ whole genome shotgun (WGS) entry which is preliminary data.</text>
</comment>
<proteinExistence type="inferred from homology"/>
<dbReference type="EMBL" id="AUBJ02000001">
    <property type="protein sequence ID" value="MCP2333296.1"/>
    <property type="molecule type" value="Genomic_DNA"/>
</dbReference>
<keyword evidence="2 10" id="KW-1003">Cell membrane</keyword>
<feature type="transmembrane region" description="Helical" evidence="10">
    <location>
        <begin position="117"/>
        <end position="141"/>
    </location>
</feature>
<name>A0ABT1JNN4_ACTCY</name>
<comment type="function">
    <text evidence="9 10">Fluoride-specific ion channel. Important for reducing fluoride concentration in the cell, thus reducing its toxicity.</text>
</comment>
<evidence type="ECO:0000256" key="4">
    <source>
        <dbReference type="ARBA" id="ARBA00022989"/>
    </source>
</evidence>
<evidence type="ECO:0000256" key="8">
    <source>
        <dbReference type="ARBA" id="ARBA00035585"/>
    </source>
</evidence>
<feature type="transmembrane region" description="Helical" evidence="10">
    <location>
        <begin position="87"/>
        <end position="105"/>
    </location>
</feature>
<evidence type="ECO:0000256" key="9">
    <source>
        <dbReference type="ARBA" id="ARBA00049940"/>
    </source>
</evidence>
<comment type="subcellular location">
    <subcellularLocation>
        <location evidence="1 10">Cell membrane</location>
        <topology evidence="1 10">Multi-pass membrane protein</topology>
    </subcellularLocation>
</comment>
<organism evidence="11 12">
    <name type="scientific">Actinoalloteichus caeruleus DSM 43889</name>
    <dbReference type="NCBI Taxonomy" id="1120930"/>
    <lineage>
        <taxon>Bacteria</taxon>
        <taxon>Bacillati</taxon>
        <taxon>Actinomycetota</taxon>
        <taxon>Actinomycetes</taxon>
        <taxon>Pseudonocardiales</taxon>
        <taxon>Pseudonocardiaceae</taxon>
        <taxon>Actinoalloteichus</taxon>
        <taxon>Actinoalloteichus cyanogriseus</taxon>
    </lineage>
</organism>
<gene>
    <name evidence="10" type="primary">fluC</name>
    <name evidence="10" type="synonym">crcB</name>
    <name evidence="11" type="ORF">G443_003566</name>
</gene>
<evidence type="ECO:0000256" key="10">
    <source>
        <dbReference type="HAMAP-Rule" id="MF_00454"/>
    </source>
</evidence>
<dbReference type="HAMAP" id="MF_00454">
    <property type="entry name" value="FluC"/>
    <property type="match status" value="1"/>
</dbReference>
<dbReference type="Proteomes" id="UP000791080">
    <property type="component" value="Unassembled WGS sequence"/>
</dbReference>
<evidence type="ECO:0000256" key="6">
    <source>
        <dbReference type="ARBA" id="ARBA00023303"/>
    </source>
</evidence>
<evidence type="ECO:0000256" key="1">
    <source>
        <dbReference type="ARBA" id="ARBA00004651"/>
    </source>
</evidence>
<dbReference type="RefSeq" id="WP_051314152.1">
    <property type="nucleotide sequence ID" value="NZ_AUBJ02000001.1"/>
</dbReference>
<keyword evidence="10" id="KW-0406">Ion transport</keyword>